<evidence type="ECO:0000256" key="6">
    <source>
        <dbReference type="ARBA" id="ARBA00047939"/>
    </source>
</evidence>
<dbReference type="PANTHER" id="PTHR39560">
    <property type="entry name" value="PROTEIN ADENYLYLTRANSFERASE FIC-RELATED"/>
    <property type="match status" value="1"/>
</dbReference>
<keyword evidence="10" id="KW-1185">Reference proteome</keyword>
<protein>
    <recommendedName>
        <fullName evidence="5">protein adenylyltransferase</fullName>
        <ecNumber evidence="5">2.7.7.108</ecNumber>
    </recommendedName>
</protein>
<proteinExistence type="predicted"/>
<dbReference type="PATRIC" id="fig|1134510.3.peg.1647"/>
<keyword evidence="1" id="KW-0808">Transferase</keyword>
<comment type="caution">
    <text evidence="9">The sequence shown here is derived from an EMBL/GenBank/DDBJ whole genome shotgun (WGS) entry which is preliminary data.</text>
</comment>
<evidence type="ECO:0000256" key="2">
    <source>
        <dbReference type="ARBA" id="ARBA00022695"/>
    </source>
</evidence>
<dbReference type="Pfam" id="PF02661">
    <property type="entry name" value="Fic"/>
    <property type="match status" value="1"/>
</dbReference>
<evidence type="ECO:0000259" key="8">
    <source>
        <dbReference type="PROSITE" id="PS51459"/>
    </source>
</evidence>
<evidence type="ECO:0000256" key="3">
    <source>
        <dbReference type="ARBA" id="ARBA00022741"/>
    </source>
</evidence>
<comment type="catalytic activity">
    <reaction evidence="6">
        <text>L-threonyl-[protein] + ATP = 3-O-(5'-adenylyl)-L-threonyl-[protein] + diphosphate</text>
        <dbReference type="Rhea" id="RHEA:54292"/>
        <dbReference type="Rhea" id="RHEA-COMP:11060"/>
        <dbReference type="Rhea" id="RHEA-COMP:13847"/>
        <dbReference type="ChEBI" id="CHEBI:30013"/>
        <dbReference type="ChEBI" id="CHEBI:30616"/>
        <dbReference type="ChEBI" id="CHEBI:33019"/>
        <dbReference type="ChEBI" id="CHEBI:138113"/>
        <dbReference type="EC" id="2.7.7.108"/>
    </reaction>
</comment>
<accession>A0A067WDS3</accession>
<dbReference type="GO" id="GO:0005524">
    <property type="term" value="F:ATP binding"/>
    <property type="evidence" value="ECO:0007669"/>
    <property type="project" value="UniProtKB-KW"/>
</dbReference>
<dbReference type="EMBL" id="AHPL01000012">
    <property type="protein sequence ID" value="KEC54047.1"/>
    <property type="molecule type" value="Genomic_DNA"/>
</dbReference>
<dbReference type="Gene3D" id="1.10.3290.10">
    <property type="entry name" value="Fido-like domain"/>
    <property type="match status" value="1"/>
</dbReference>
<dbReference type="GO" id="GO:0070733">
    <property type="term" value="F:AMPylase activity"/>
    <property type="evidence" value="ECO:0007669"/>
    <property type="project" value="UniProtKB-EC"/>
</dbReference>
<reference evidence="9 10" key="1">
    <citation type="submission" date="2012-04" db="EMBL/GenBank/DDBJ databases">
        <title>The Genome Sequence of Bartonella koehlerae C-29.</title>
        <authorList>
            <consortium name="The Broad Institute Genome Sequencing Platform"/>
            <consortium name="The Broad Institute Genome Sequencing Center for Infectious Disease"/>
            <person name="Feldgarden M."/>
            <person name="Kirby J."/>
            <person name="Kosoy M."/>
            <person name="Birtles R."/>
            <person name="Probert W.S."/>
            <person name="Chiaraviglio L."/>
            <person name="Walker B."/>
            <person name="Young S.K."/>
            <person name="Zeng Q."/>
            <person name="Gargeya S."/>
            <person name="Fitzgerald M."/>
            <person name="Haas B."/>
            <person name="Abouelleil A."/>
            <person name="Alvarado L."/>
            <person name="Arachchi H.M."/>
            <person name="Berlin A.M."/>
            <person name="Chapman S.B."/>
            <person name="Goldberg J."/>
            <person name="Griggs A."/>
            <person name="Gujja S."/>
            <person name="Hansen M."/>
            <person name="Howarth C."/>
            <person name="Imamovic A."/>
            <person name="Larimer J."/>
            <person name="McCowen C."/>
            <person name="Montmayeur A."/>
            <person name="Murphy C."/>
            <person name="Neiman D."/>
            <person name="Pearson M."/>
            <person name="Priest M."/>
            <person name="Roberts A."/>
            <person name="Saif S."/>
            <person name="Shea T."/>
            <person name="Sisk P."/>
            <person name="Sykes S."/>
            <person name="Wortman J."/>
            <person name="Nusbaum C."/>
            <person name="Birren B."/>
        </authorList>
    </citation>
    <scope>NUCLEOTIDE SEQUENCE [LARGE SCALE GENOMIC DNA]</scope>
    <source>
        <strain evidence="9 10">C-29</strain>
    </source>
</reference>
<keyword evidence="4" id="KW-0067">ATP-binding</keyword>
<dbReference type="HOGENOM" id="CLU_024177_0_0_5"/>
<evidence type="ECO:0000256" key="7">
    <source>
        <dbReference type="ARBA" id="ARBA00048696"/>
    </source>
</evidence>
<dbReference type="Pfam" id="PF17841">
    <property type="entry name" value="Bep_C_terminal"/>
    <property type="match status" value="1"/>
</dbReference>
<dbReference type="Gene3D" id="2.40.50.140">
    <property type="entry name" value="Nucleic acid-binding proteins"/>
    <property type="match status" value="1"/>
</dbReference>
<organism evidence="9 10">
    <name type="scientific">Bartonella koehlerae C-29</name>
    <dbReference type="NCBI Taxonomy" id="1134510"/>
    <lineage>
        <taxon>Bacteria</taxon>
        <taxon>Pseudomonadati</taxon>
        <taxon>Pseudomonadota</taxon>
        <taxon>Alphaproteobacteria</taxon>
        <taxon>Hyphomicrobiales</taxon>
        <taxon>Bartonellaceae</taxon>
        <taxon>Bartonella</taxon>
    </lineage>
</organism>
<keyword evidence="3" id="KW-0547">Nucleotide-binding</keyword>
<dbReference type="PANTHER" id="PTHR39560:SF1">
    <property type="entry name" value="PROTEIN ADENYLYLTRANSFERASE FIC-RELATED"/>
    <property type="match status" value="1"/>
</dbReference>
<dbReference type="AlphaFoldDB" id="A0A067WDS3"/>
<name>A0A067WDS3_9HYPH</name>
<dbReference type="InterPro" id="IPR036597">
    <property type="entry name" value="Fido-like_dom_sf"/>
</dbReference>
<dbReference type="OrthoDB" id="7926176at2"/>
<dbReference type="SUPFAM" id="SSF140931">
    <property type="entry name" value="Fic-like"/>
    <property type="match status" value="1"/>
</dbReference>
<dbReference type="RefSeq" id="WP_034460073.1">
    <property type="nucleotide sequence ID" value="NZ_CADEAH010000011.1"/>
</dbReference>
<dbReference type="NCBIfam" id="NF033856">
    <property type="entry name" value="T4SS_effec_BID"/>
    <property type="match status" value="1"/>
</dbReference>
<feature type="domain" description="Fido" evidence="8">
    <location>
        <begin position="50"/>
        <end position="203"/>
    </location>
</feature>
<gene>
    <name evidence="9" type="ORF">O9A_01437</name>
</gene>
<sequence>MLEHNYLYKNSKTLKNKYGIKDPKRLYERCAHDAAREVMNLRFEPPPQRFGLAYLKLIHWNLFHRSFEWAGHTRDELFTFEDGSSARMPAMRPKGHKIPFAVGPQIQKELKQLERKLTARNNLQGLSRREFAENAAEVFMALDHAHPFRKGNGRAQRLFMEKLGQAAGYKIDFSVITKERLTQASIAAMQHGNAQPMKDLFEDITHPQKSLLLREFIFQMRNSGLEKINEYVVIAAKEGVRYNGIYKGCAAEGFVIELEDGFVVGHKDDLKPEQVKTLQNGDPIVFAKSNVQNLKETLIPKETLPPLTNEELAKRLTNNSGVESYRHEVERLSKRVYNKSEALKEMVEMVNIDPSLGPQFADQIAQNPKSFYKLAGRKIFGIKSPNRRRAEETIPQLCEALKNYADMTQHTMEDLIGQHQKEQKRTACSVEKPERDLQQLFTLSPKQQRETLSRSPTLQKQLHAFACQLQSRLSSEEHRAIQENNSLKLSCMLGVSESKAKEITKAVKQTKEAQCQLRTLKINRSAARALTN</sequence>
<evidence type="ECO:0000313" key="9">
    <source>
        <dbReference type="EMBL" id="KEC54047.1"/>
    </source>
</evidence>
<dbReference type="Proteomes" id="UP000027015">
    <property type="component" value="Unassembled WGS sequence"/>
</dbReference>
<dbReference type="InterPro" id="IPR041533">
    <property type="entry name" value="Bep_BID"/>
</dbReference>
<keyword evidence="2" id="KW-0548">Nucleotidyltransferase</keyword>
<dbReference type="eggNOG" id="COG2184">
    <property type="taxonomic scope" value="Bacteria"/>
</dbReference>
<evidence type="ECO:0000256" key="5">
    <source>
        <dbReference type="ARBA" id="ARBA00034531"/>
    </source>
</evidence>
<dbReference type="STRING" id="1134510.O9A_01437"/>
<comment type="catalytic activity">
    <reaction evidence="7">
        <text>L-tyrosyl-[protein] + ATP = O-(5'-adenylyl)-L-tyrosyl-[protein] + diphosphate</text>
        <dbReference type="Rhea" id="RHEA:54288"/>
        <dbReference type="Rhea" id="RHEA-COMP:10136"/>
        <dbReference type="Rhea" id="RHEA-COMP:13846"/>
        <dbReference type="ChEBI" id="CHEBI:30616"/>
        <dbReference type="ChEBI" id="CHEBI:33019"/>
        <dbReference type="ChEBI" id="CHEBI:46858"/>
        <dbReference type="ChEBI" id="CHEBI:83624"/>
        <dbReference type="EC" id="2.7.7.108"/>
    </reaction>
</comment>
<dbReference type="InterPro" id="IPR040548">
    <property type="entry name" value="BepA_ID"/>
</dbReference>
<evidence type="ECO:0000256" key="4">
    <source>
        <dbReference type="ARBA" id="ARBA00022840"/>
    </source>
</evidence>
<dbReference type="InterPro" id="IPR012340">
    <property type="entry name" value="NA-bd_OB-fold"/>
</dbReference>
<dbReference type="EC" id="2.7.7.108" evidence="5"/>
<evidence type="ECO:0000313" key="10">
    <source>
        <dbReference type="Proteomes" id="UP000027015"/>
    </source>
</evidence>
<dbReference type="GO" id="GO:0051302">
    <property type="term" value="P:regulation of cell division"/>
    <property type="evidence" value="ECO:0007669"/>
    <property type="project" value="TreeGrafter"/>
</dbReference>
<evidence type="ECO:0000256" key="1">
    <source>
        <dbReference type="ARBA" id="ARBA00022679"/>
    </source>
</evidence>
<dbReference type="InterPro" id="IPR003812">
    <property type="entry name" value="Fido"/>
</dbReference>
<dbReference type="PROSITE" id="PS51459">
    <property type="entry name" value="FIDO"/>
    <property type="match status" value="1"/>
</dbReference>
<dbReference type="Pfam" id="PF18543">
    <property type="entry name" value="ID"/>
    <property type="match status" value="1"/>
</dbReference>